<name>A0ABD1RIS6_9LAMI</name>
<gene>
    <name evidence="3" type="ORF">Fot_41623</name>
</gene>
<keyword evidence="4" id="KW-1185">Reference proteome</keyword>
<accession>A0ABD1RIS6</accession>
<feature type="signal peptide" evidence="2">
    <location>
        <begin position="1"/>
        <end position="25"/>
    </location>
</feature>
<keyword evidence="3" id="KW-0675">Receptor</keyword>
<feature type="region of interest" description="Disordered" evidence="1">
    <location>
        <begin position="124"/>
        <end position="143"/>
    </location>
</feature>
<evidence type="ECO:0000256" key="1">
    <source>
        <dbReference type="SAM" id="MobiDB-lite"/>
    </source>
</evidence>
<dbReference type="InterPro" id="IPR015683">
    <property type="entry name" value="Ionotropic_Glu_rcpt"/>
</dbReference>
<feature type="chain" id="PRO_5044848558" evidence="2">
    <location>
        <begin position="26"/>
        <end position="183"/>
    </location>
</feature>
<keyword evidence="2" id="KW-0732">Signal</keyword>
<dbReference type="PANTHER" id="PTHR34836">
    <property type="entry name" value="OS06G0188250 PROTEIN"/>
    <property type="match status" value="1"/>
</dbReference>
<evidence type="ECO:0000313" key="3">
    <source>
        <dbReference type="EMBL" id="KAL2488331.1"/>
    </source>
</evidence>
<protein>
    <submittedName>
        <fullName evidence="3">Extracellular ligand-binding receptor</fullName>
    </submittedName>
</protein>
<proteinExistence type="predicted"/>
<organism evidence="3 4">
    <name type="scientific">Forsythia ovata</name>
    <dbReference type="NCBI Taxonomy" id="205694"/>
    <lineage>
        <taxon>Eukaryota</taxon>
        <taxon>Viridiplantae</taxon>
        <taxon>Streptophyta</taxon>
        <taxon>Embryophyta</taxon>
        <taxon>Tracheophyta</taxon>
        <taxon>Spermatophyta</taxon>
        <taxon>Magnoliopsida</taxon>
        <taxon>eudicotyledons</taxon>
        <taxon>Gunneridae</taxon>
        <taxon>Pentapetalae</taxon>
        <taxon>asterids</taxon>
        <taxon>lamiids</taxon>
        <taxon>Lamiales</taxon>
        <taxon>Oleaceae</taxon>
        <taxon>Forsythieae</taxon>
        <taxon>Forsythia</taxon>
    </lineage>
</organism>
<evidence type="ECO:0000256" key="2">
    <source>
        <dbReference type="SAM" id="SignalP"/>
    </source>
</evidence>
<sequence>MANVCRYTTLRFFIFFGLLSDQLYAADFISSPSYDNSIQEIEVGVIVDMGSWVGKTIHACISMAISDFYESNSHYTTRIVLHARDSSGKPIRALSAGILKSRTLEEGFKSMRCPQFETRGKCIRSPGQPKLSTKKGKKSKISNESREFPYSNVSMCENKMALVPVLSLCRRLKDCGGDLGMAA</sequence>
<reference evidence="4" key="1">
    <citation type="submission" date="2024-07" db="EMBL/GenBank/DDBJ databases">
        <title>Two chromosome-level genome assemblies of Korean endemic species Abeliophyllum distichum and Forsythia ovata (Oleaceae).</title>
        <authorList>
            <person name="Jang H."/>
        </authorList>
    </citation>
    <scope>NUCLEOTIDE SEQUENCE [LARGE SCALE GENOMIC DNA]</scope>
</reference>
<dbReference type="AlphaFoldDB" id="A0ABD1RIS6"/>
<dbReference type="PANTHER" id="PTHR34836:SF6">
    <property type="entry name" value="PERIPLASMIC BINDING PROTEIN-LIKE I"/>
    <property type="match status" value="1"/>
</dbReference>
<dbReference type="EMBL" id="JBFOLJ010000012">
    <property type="protein sequence ID" value="KAL2488331.1"/>
    <property type="molecule type" value="Genomic_DNA"/>
</dbReference>
<comment type="caution">
    <text evidence="3">The sequence shown here is derived from an EMBL/GenBank/DDBJ whole genome shotgun (WGS) entry which is preliminary data.</text>
</comment>
<dbReference type="Proteomes" id="UP001604277">
    <property type="component" value="Unassembled WGS sequence"/>
</dbReference>
<evidence type="ECO:0000313" key="4">
    <source>
        <dbReference type="Proteomes" id="UP001604277"/>
    </source>
</evidence>